<dbReference type="GO" id="GO:0005576">
    <property type="term" value="C:extracellular region"/>
    <property type="evidence" value="ECO:0007669"/>
    <property type="project" value="TreeGrafter"/>
</dbReference>
<feature type="compositionally biased region" description="Basic and acidic residues" evidence="6">
    <location>
        <begin position="923"/>
        <end position="933"/>
    </location>
</feature>
<name>A0A5J5JYB1_9ACTN</name>
<feature type="region of interest" description="Disordered" evidence="6">
    <location>
        <begin position="495"/>
        <end position="521"/>
    </location>
</feature>
<protein>
    <recommendedName>
        <fullName evidence="5">UPF0182 protein F5972_29455</fullName>
    </recommendedName>
</protein>
<organism evidence="7 8">
    <name type="scientific">Microbispora cellulosiformans</name>
    <dbReference type="NCBI Taxonomy" id="2614688"/>
    <lineage>
        <taxon>Bacteria</taxon>
        <taxon>Bacillati</taxon>
        <taxon>Actinomycetota</taxon>
        <taxon>Actinomycetes</taxon>
        <taxon>Streptosporangiales</taxon>
        <taxon>Streptosporangiaceae</taxon>
        <taxon>Microbispora</taxon>
    </lineage>
</organism>
<evidence type="ECO:0000313" key="7">
    <source>
        <dbReference type="EMBL" id="KAA9375080.1"/>
    </source>
</evidence>
<feature type="compositionally biased region" description="Low complexity" evidence="6">
    <location>
        <begin position="890"/>
        <end position="914"/>
    </location>
</feature>
<keyword evidence="1 5" id="KW-1003">Cell membrane</keyword>
<sequence length="1007" mass="109725">MSFRSPGAGRAVRLPRRPRLLIPVLIALVAIVVLLLVFAGIYTDYLWYDSVHFSSVFSTMLLTQVLLFVVGAALMLVIVGGNMVLAHRTRPMFGPGMFGAPQGADRYRVALDPHRRLVFLVGMGVLALFTGSSTAGQWKTWLLFANATPFGQKDDQFGLDLSFFMFTYPFLRMLLNFLFTAVILSIIAATAVHYLYGGFRISSPGGVHATRAARVHLSVLLGVFVLLKGAAYFLDRYSLVFSDRGKVFGASYTDVHAVLPAKGILAAISIICALIFFAGVIRPGGMWPGAAFGLLVLSAVLIGTVYPSLVEQFQVRPNQQSKEQAYIQRNIDATRKAYGVDTAKVTEYSAKTDTDASVLQTEASAIPGMRLLDPSLLSPTFQQKQQIRGYYQFPEQLDIDRYSVDGKLRDTVVAVREIGLPPEGQRNWINSHLVYTHGFGFVAAPGNKVDSSGLPVFSEKDIPPVGDLGDYEPRVYFGENSPDYSIVGGPKSARPIELDYPQQGQQGDDQQNKTGQVNSTYEGKGGVSVGNFFRRLLYAVKYGETNLLLNSNINSESRILYNREPVDRIQQVAPFLTLDRDPYPSVVDGRIVWIVDAYTTSDSYPYSERKSLESLTTDVQSSRLGVPQVPRDEVNYIRNSVKATVDAYDGTVTLYAWDEKDPVLQTWRKAFGGVVKPASEISQDLRNHLRYPADLFKAQREILTSYHVTDANAFFGAQDFWKVPEDPATQKSKQPPYYVTMKMPGSDTERFSLTTTFVPNQRQNMAAFMAVDATAATPNPQLEILQLPSTTAVQGPPQAQNLFESNPTVSERLNLLRGTAGATDVLYGNLLTLPFGGGLLYVEPVYIQPRAESSGKYPTLRKVLVLFGEKVGFGDNLSEALQQVFGGTVATPPEQTPEQQPEQQPDQANQQPANSSALSSALDRAERAFEDSQKALSGTTPDWKAYGDAQNALKKALDDLAKLKSASASALPSSTATPAPSGSATPSASASSSGSPTAAAPTPAPSG</sequence>
<feature type="compositionally biased region" description="Polar residues" evidence="6">
    <location>
        <begin position="512"/>
        <end position="521"/>
    </location>
</feature>
<proteinExistence type="inferred from homology"/>
<feature type="transmembrane region" description="Helical" evidence="5">
    <location>
        <begin position="290"/>
        <end position="309"/>
    </location>
</feature>
<feature type="region of interest" description="Disordered" evidence="6">
    <location>
        <begin position="964"/>
        <end position="1007"/>
    </location>
</feature>
<feature type="transmembrane region" description="Helical" evidence="5">
    <location>
        <begin position="117"/>
        <end position="138"/>
    </location>
</feature>
<accession>A0A5J5JYB1</accession>
<feature type="transmembrane region" description="Helical" evidence="5">
    <location>
        <begin position="217"/>
        <end position="235"/>
    </location>
</feature>
<evidence type="ECO:0000256" key="1">
    <source>
        <dbReference type="ARBA" id="ARBA00022475"/>
    </source>
</evidence>
<dbReference type="EMBL" id="VYTZ01000013">
    <property type="protein sequence ID" value="KAA9375080.1"/>
    <property type="molecule type" value="Genomic_DNA"/>
</dbReference>
<comment type="similarity">
    <text evidence="5">Belongs to the UPF0182 family.</text>
</comment>
<dbReference type="PANTHER" id="PTHR39344">
    <property type="entry name" value="UPF0182 PROTEIN SLL1060"/>
    <property type="match status" value="1"/>
</dbReference>
<keyword evidence="2 5" id="KW-0812">Transmembrane</keyword>
<comment type="subcellular location">
    <subcellularLocation>
        <location evidence="5">Cell membrane</location>
        <topology evidence="5">Multi-pass membrane protein</topology>
    </subcellularLocation>
</comment>
<dbReference type="Proteomes" id="UP000327011">
    <property type="component" value="Unassembled WGS sequence"/>
</dbReference>
<feature type="transmembrane region" description="Helical" evidence="5">
    <location>
        <begin position="255"/>
        <end position="278"/>
    </location>
</feature>
<dbReference type="Pfam" id="PF03699">
    <property type="entry name" value="UPF0182"/>
    <property type="match status" value="1"/>
</dbReference>
<evidence type="ECO:0000313" key="8">
    <source>
        <dbReference type="Proteomes" id="UP000327011"/>
    </source>
</evidence>
<evidence type="ECO:0000256" key="6">
    <source>
        <dbReference type="SAM" id="MobiDB-lite"/>
    </source>
</evidence>
<keyword evidence="3 5" id="KW-1133">Transmembrane helix</keyword>
<reference evidence="7 8" key="1">
    <citation type="submission" date="2019-09" db="EMBL/GenBank/DDBJ databases">
        <title>Screening of Novel Bioactive Compounds from Soil-Associated.</title>
        <authorList>
            <person name="Gong X."/>
        </authorList>
    </citation>
    <scope>NUCLEOTIDE SEQUENCE [LARGE SCALE GENOMIC DNA]</scope>
    <source>
        <strain evidence="7 8">Gxj-6</strain>
    </source>
</reference>
<feature type="transmembrane region" description="Helical" evidence="5">
    <location>
        <begin position="173"/>
        <end position="196"/>
    </location>
</feature>
<feature type="transmembrane region" description="Helical" evidence="5">
    <location>
        <begin position="20"/>
        <end position="41"/>
    </location>
</feature>
<keyword evidence="8" id="KW-1185">Reference proteome</keyword>
<evidence type="ECO:0000256" key="3">
    <source>
        <dbReference type="ARBA" id="ARBA00022989"/>
    </source>
</evidence>
<evidence type="ECO:0000256" key="4">
    <source>
        <dbReference type="ARBA" id="ARBA00023136"/>
    </source>
</evidence>
<dbReference type="GO" id="GO:0005886">
    <property type="term" value="C:plasma membrane"/>
    <property type="evidence" value="ECO:0007669"/>
    <property type="project" value="UniProtKB-SubCell"/>
</dbReference>
<feature type="transmembrane region" description="Helical" evidence="5">
    <location>
        <begin position="61"/>
        <end position="85"/>
    </location>
</feature>
<evidence type="ECO:0000256" key="5">
    <source>
        <dbReference type="HAMAP-Rule" id="MF_01600"/>
    </source>
</evidence>
<evidence type="ECO:0000256" key="2">
    <source>
        <dbReference type="ARBA" id="ARBA00022692"/>
    </source>
</evidence>
<keyword evidence="4 5" id="KW-0472">Membrane</keyword>
<feature type="region of interest" description="Disordered" evidence="6">
    <location>
        <begin position="889"/>
        <end position="945"/>
    </location>
</feature>
<dbReference type="AlphaFoldDB" id="A0A5J5JYB1"/>
<comment type="caution">
    <text evidence="7">The sequence shown here is derived from an EMBL/GenBank/DDBJ whole genome shotgun (WGS) entry which is preliminary data.</text>
</comment>
<dbReference type="PANTHER" id="PTHR39344:SF1">
    <property type="entry name" value="UPF0182 PROTEIN SLL1060"/>
    <property type="match status" value="1"/>
</dbReference>
<dbReference type="InterPro" id="IPR005372">
    <property type="entry name" value="UPF0182"/>
</dbReference>
<gene>
    <name evidence="7" type="ORF">F5972_29455</name>
</gene>
<feature type="compositionally biased region" description="Low complexity" evidence="6">
    <location>
        <begin position="964"/>
        <end position="1001"/>
    </location>
</feature>
<dbReference type="HAMAP" id="MF_01600">
    <property type="entry name" value="UPF0182"/>
    <property type="match status" value="1"/>
</dbReference>